<organism evidence="3 4">
    <name type="scientific">Niallia oryzisoli</name>
    <dbReference type="NCBI Taxonomy" id="1737571"/>
    <lineage>
        <taxon>Bacteria</taxon>
        <taxon>Bacillati</taxon>
        <taxon>Bacillota</taxon>
        <taxon>Bacilli</taxon>
        <taxon>Bacillales</taxon>
        <taxon>Bacillaceae</taxon>
        <taxon>Niallia</taxon>
    </lineage>
</organism>
<proteinExistence type="predicted"/>
<name>A0ABZ2CGC6_9BACI</name>
<keyword evidence="4" id="KW-1185">Reference proteome</keyword>
<dbReference type="InterPro" id="IPR006160">
    <property type="entry name" value="SCFA_transpt_AtoE"/>
</dbReference>
<dbReference type="Proteomes" id="UP001357223">
    <property type="component" value="Chromosome"/>
</dbReference>
<keyword evidence="2" id="KW-0812">Transmembrane</keyword>
<feature type="transmembrane region" description="Helical" evidence="2">
    <location>
        <begin position="422"/>
        <end position="443"/>
    </location>
</feature>
<feature type="transmembrane region" description="Helical" evidence="2">
    <location>
        <begin position="296"/>
        <end position="316"/>
    </location>
</feature>
<protein>
    <submittedName>
        <fullName evidence="3">TIGR00366 family protein</fullName>
    </submittedName>
</protein>
<dbReference type="PANTHER" id="PTHR41983">
    <property type="entry name" value="SHORT-CHAIN FATTY ACID TRANSPORTER-RELATED"/>
    <property type="match status" value="1"/>
</dbReference>
<feature type="transmembrane region" description="Helical" evidence="2">
    <location>
        <begin position="70"/>
        <end position="95"/>
    </location>
</feature>
<feature type="transmembrane region" description="Helical" evidence="2">
    <location>
        <begin position="115"/>
        <end position="135"/>
    </location>
</feature>
<evidence type="ECO:0000256" key="2">
    <source>
        <dbReference type="SAM" id="Phobius"/>
    </source>
</evidence>
<feature type="transmembrane region" description="Helical" evidence="2">
    <location>
        <begin position="449"/>
        <end position="471"/>
    </location>
</feature>
<dbReference type="EMBL" id="CP137640">
    <property type="protein sequence ID" value="WVX82156.1"/>
    <property type="molecule type" value="Genomic_DNA"/>
</dbReference>
<keyword evidence="2" id="KW-0472">Membrane</keyword>
<dbReference type="Pfam" id="PF02667">
    <property type="entry name" value="SCFA_trans"/>
    <property type="match status" value="1"/>
</dbReference>
<keyword evidence="2" id="KW-1133">Transmembrane helix</keyword>
<feature type="transmembrane region" description="Helical" evidence="2">
    <location>
        <begin position="337"/>
        <end position="359"/>
    </location>
</feature>
<feature type="region of interest" description="Disordered" evidence="1">
    <location>
        <begin position="1"/>
        <end position="20"/>
    </location>
</feature>
<evidence type="ECO:0000313" key="4">
    <source>
        <dbReference type="Proteomes" id="UP001357223"/>
    </source>
</evidence>
<evidence type="ECO:0000313" key="3">
    <source>
        <dbReference type="EMBL" id="WVX82156.1"/>
    </source>
</evidence>
<feature type="transmembrane region" description="Helical" evidence="2">
    <location>
        <begin position="272"/>
        <end position="290"/>
    </location>
</feature>
<gene>
    <name evidence="3" type="ORF">R4Z09_03820</name>
</gene>
<feature type="transmembrane region" description="Helical" evidence="2">
    <location>
        <begin position="156"/>
        <end position="182"/>
    </location>
</feature>
<dbReference type="RefSeq" id="WP_338451060.1">
    <property type="nucleotide sequence ID" value="NZ_CP137640.1"/>
</dbReference>
<sequence length="473" mass="52032">MGISNHKIENQQRDHKEQSEVKLSLSERVAENYSKYFPDSMIFVLAITIISMILAVVLTDSGPIEVVNYWFDGFPMMFTFAFQLILTYAAALVIVETPWIGKQITNLAKKVKKPTTAYVSTALVSGFSSLLGWYIGPVVAGTFARAIGKTNDKVDYRLLTAITYSSWIVWAGGISATIPLFVATEGSMTDILGGVVPLEATVFSPMNIILMISTVFIITAIFYFIGKNKREIVSYKSLLIEEEKAKEETAVAIEGNFANETFADRINNWRPILWVIGLLGVAYMFYHLAINGLNGLNLNSIAFLIMFMGFMVTRNVNHYAKSFSKHMSASTSIAIQFPLYGGIASILLGTGLAEVFSQAVVNSSTAATFPALTFLMEGFIHLFIPSAGSLFVATGSAFILAAQELGVDIPRTIMAVNYGETWTTLIQPFWALLFMPIMGAGLKLTVKDFLGYCLPILIIIGIYWIIGVTYLPI</sequence>
<dbReference type="PANTHER" id="PTHR41983:SF2">
    <property type="entry name" value="SHORT-CHAIN FATTY ACID TRANSPORTER-RELATED"/>
    <property type="match status" value="1"/>
</dbReference>
<feature type="transmembrane region" description="Helical" evidence="2">
    <location>
        <begin position="202"/>
        <end position="226"/>
    </location>
</feature>
<reference evidence="3 4" key="1">
    <citation type="submission" date="2023-10" db="EMBL/GenBank/DDBJ databases">
        <title>Niallia locisalis sp.nov. isolated from a salt pond sample.</title>
        <authorList>
            <person name="Li X.-J."/>
            <person name="Dong L."/>
        </authorList>
    </citation>
    <scope>NUCLEOTIDE SEQUENCE [LARGE SCALE GENOMIC DNA]</scope>
    <source>
        <strain evidence="3 4">DSM 29761</strain>
    </source>
</reference>
<feature type="transmembrane region" description="Helical" evidence="2">
    <location>
        <begin position="40"/>
        <end position="58"/>
    </location>
</feature>
<accession>A0ABZ2CGC6</accession>
<evidence type="ECO:0000256" key="1">
    <source>
        <dbReference type="SAM" id="MobiDB-lite"/>
    </source>
</evidence>
<feature type="transmembrane region" description="Helical" evidence="2">
    <location>
        <begin position="379"/>
        <end position="401"/>
    </location>
</feature>